<organism evidence="1 2">
    <name type="scientific">Marinoscillum furvescens DSM 4134</name>
    <dbReference type="NCBI Taxonomy" id="1122208"/>
    <lineage>
        <taxon>Bacteria</taxon>
        <taxon>Pseudomonadati</taxon>
        <taxon>Bacteroidota</taxon>
        <taxon>Cytophagia</taxon>
        <taxon>Cytophagales</taxon>
        <taxon>Reichenbachiellaceae</taxon>
        <taxon>Marinoscillum</taxon>
    </lineage>
</organism>
<name>A0A3D9L167_MARFU</name>
<dbReference type="AlphaFoldDB" id="A0A3D9L167"/>
<dbReference type="EMBL" id="QREG01000012">
    <property type="protein sequence ID" value="RED97492.1"/>
    <property type="molecule type" value="Genomic_DNA"/>
</dbReference>
<comment type="caution">
    <text evidence="1">The sequence shown here is derived from an EMBL/GenBank/DDBJ whole genome shotgun (WGS) entry which is preliminary data.</text>
</comment>
<keyword evidence="2" id="KW-1185">Reference proteome</keyword>
<sequence>MEDIYKQSLEADKEGLWDKAHDLIQDLPTAEAAWIHAYLHKKEGDVSNARYWYARAGKPEYNGSLDSEWQELWNALTK</sequence>
<evidence type="ECO:0000313" key="2">
    <source>
        <dbReference type="Proteomes" id="UP000256779"/>
    </source>
</evidence>
<gene>
    <name evidence="1" type="ORF">C7460_112102</name>
</gene>
<accession>A0A3D9L167</accession>
<protein>
    <recommendedName>
        <fullName evidence="3">Tetratricopeptide repeat protein</fullName>
    </recommendedName>
</protein>
<reference evidence="1 2" key="1">
    <citation type="submission" date="2018-07" db="EMBL/GenBank/DDBJ databases">
        <title>Genomic Encyclopedia of Type Strains, Phase IV (KMG-IV): sequencing the most valuable type-strain genomes for metagenomic binning, comparative biology and taxonomic classification.</title>
        <authorList>
            <person name="Goeker M."/>
        </authorList>
    </citation>
    <scope>NUCLEOTIDE SEQUENCE [LARGE SCALE GENOMIC DNA]</scope>
    <source>
        <strain evidence="1 2">DSM 4134</strain>
    </source>
</reference>
<dbReference type="Proteomes" id="UP000256779">
    <property type="component" value="Unassembled WGS sequence"/>
</dbReference>
<evidence type="ECO:0008006" key="3">
    <source>
        <dbReference type="Google" id="ProtNLM"/>
    </source>
</evidence>
<proteinExistence type="predicted"/>
<dbReference type="OrthoDB" id="370799at2"/>
<dbReference type="RefSeq" id="WP_115868645.1">
    <property type="nucleotide sequence ID" value="NZ_QREG01000012.1"/>
</dbReference>
<evidence type="ECO:0000313" key="1">
    <source>
        <dbReference type="EMBL" id="RED97492.1"/>
    </source>
</evidence>